<proteinExistence type="predicted"/>
<organism evidence="1">
    <name type="scientific">Capitella teleta</name>
    <name type="common">Polychaete worm</name>
    <dbReference type="NCBI Taxonomy" id="283909"/>
    <lineage>
        <taxon>Eukaryota</taxon>
        <taxon>Metazoa</taxon>
        <taxon>Spiralia</taxon>
        <taxon>Lophotrochozoa</taxon>
        <taxon>Annelida</taxon>
        <taxon>Polychaeta</taxon>
        <taxon>Sedentaria</taxon>
        <taxon>Scolecida</taxon>
        <taxon>Capitellidae</taxon>
        <taxon>Capitella</taxon>
    </lineage>
</organism>
<reference evidence="2" key="3">
    <citation type="submission" date="2015-06" db="UniProtKB">
        <authorList>
            <consortium name="EnsemblMetazoa"/>
        </authorList>
    </citation>
    <scope>IDENTIFICATION</scope>
</reference>
<dbReference type="AlphaFoldDB" id="R7TBJ1"/>
<name>R7TBJ1_CAPTE</name>
<dbReference type="HOGENOM" id="CLU_1705939_0_0_1"/>
<gene>
    <name evidence="1" type="ORF">CAPTEDRAFT_189038</name>
</gene>
<sequence length="154" mass="18249">MDKLNIILQDINSFLRQDLTLATGVRYFFSAHVRLMNEMNEKGHQIEMYVGYKIGTLNNTHFGENHTFASKKLRKSQFCFSYQYDQHNTHCDYRGYVVEDINSFLRQDLTLATGVRYFFSAHVRLMNEMNEKGHQIEMYVGYKIGNLFYEMLLS</sequence>
<evidence type="ECO:0000313" key="1">
    <source>
        <dbReference type="EMBL" id="ELT90832.1"/>
    </source>
</evidence>
<dbReference type="EMBL" id="AMQN01031620">
    <property type="status" value="NOT_ANNOTATED_CDS"/>
    <property type="molecule type" value="Genomic_DNA"/>
</dbReference>
<reference evidence="1 3" key="2">
    <citation type="journal article" date="2013" name="Nature">
        <title>Insights into bilaterian evolution from three spiralian genomes.</title>
        <authorList>
            <person name="Simakov O."/>
            <person name="Marletaz F."/>
            <person name="Cho S.J."/>
            <person name="Edsinger-Gonzales E."/>
            <person name="Havlak P."/>
            <person name="Hellsten U."/>
            <person name="Kuo D.H."/>
            <person name="Larsson T."/>
            <person name="Lv J."/>
            <person name="Arendt D."/>
            <person name="Savage R."/>
            <person name="Osoegawa K."/>
            <person name="de Jong P."/>
            <person name="Grimwood J."/>
            <person name="Chapman J.A."/>
            <person name="Shapiro H."/>
            <person name="Aerts A."/>
            <person name="Otillar R.P."/>
            <person name="Terry A.Y."/>
            <person name="Boore J.L."/>
            <person name="Grigoriev I.V."/>
            <person name="Lindberg D.R."/>
            <person name="Seaver E.C."/>
            <person name="Weisblat D.A."/>
            <person name="Putnam N.H."/>
            <person name="Rokhsar D.S."/>
        </authorList>
    </citation>
    <scope>NUCLEOTIDE SEQUENCE</scope>
    <source>
        <strain evidence="1 3">I ESC-2004</strain>
    </source>
</reference>
<protein>
    <submittedName>
        <fullName evidence="1 2">Uncharacterized protein</fullName>
    </submittedName>
</protein>
<keyword evidence="3" id="KW-1185">Reference proteome</keyword>
<accession>R7TBJ1</accession>
<dbReference type="EMBL" id="KB310766">
    <property type="protein sequence ID" value="ELT90832.1"/>
    <property type="molecule type" value="Genomic_DNA"/>
</dbReference>
<evidence type="ECO:0000313" key="3">
    <source>
        <dbReference type="Proteomes" id="UP000014760"/>
    </source>
</evidence>
<dbReference type="EMBL" id="AMQN01031621">
    <property type="status" value="NOT_ANNOTATED_CDS"/>
    <property type="molecule type" value="Genomic_DNA"/>
</dbReference>
<dbReference type="Proteomes" id="UP000014760">
    <property type="component" value="Unassembled WGS sequence"/>
</dbReference>
<dbReference type="EnsemblMetazoa" id="CapteT189038">
    <property type="protein sequence ID" value="CapteP189038"/>
    <property type="gene ID" value="CapteG189038"/>
</dbReference>
<reference evidence="3" key="1">
    <citation type="submission" date="2012-12" db="EMBL/GenBank/DDBJ databases">
        <authorList>
            <person name="Hellsten U."/>
            <person name="Grimwood J."/>
            <person name="Chapman J.A."/>
            <person name="Shapiro H."/>
            <person name="Aerts A."/>
            <person name="Otillar R.P."/>
            <person name="Terry A.Y."/>
            <person name="Boore J.L."/>
            <person name="Simakov O."/>
            <person name="Marletaz F."/>
            <person name="Cho S.-J."/>
            <person name="Edsinger-Gonzales E."/>
            <person name="Havlak P."/>
            <person name="Kuo D.-H."/>
            <person name="Larsson T."/>
            <person name="Lv J."/>
            <person name="Arendt D."/>
            <person name="Savage R."/>
            <person name="Osoegawa K."/>
            <person name="de Jong P."/>
            <person name="Lindberg D.R."/>
            <person name="Seaver E.C."/>
            <person name="Weisblat D.A."/>
            <person name="Putnam N.H."/>
            <person name="Grigoriev I.V."/>
            <person name="Rokhsar D.S."/>
        </authorList>
    </citation>
    <scope>NUCLEOTIDE SEQUENCE</scope>
    <source>
        <strain evidence="3">I ESC-2004</strain>
    </source>
</reference>
<evidence type="ECO:0000313" key="2">
    <source>
        <dbReference type="EnsemblMetazoa" id="CapteP189038"/>
    </source>
</evidence>